<protein>
    <submittedName>
        <fullName evidence="2">Uncharacterized protein</fullName>
    </submittedName>
</protein>
<dbReference type="Proteomes" id="UP001157418">
    <property type="component" value="Unassembled WGS sequence"/>
</dbReference>
<evidence type="ECO:0000256" key="1">
    <source>
        <dbReference type="SAM" id="MobiDB-lite"/>
    </source>
</evidence>
<proteinExistence type="predicted"/>
<organism evidence="2 3">
    <name type="scientific">Lactuca virosa</name>
    <dbReference type="NCBI Taxonomy" id="75947"/>
    <lineage>
        <taxon>Eukaryota</taxon>
        <taxon>Viridiplantae</taxon>
        <taxon>Streptophyta</taxon>
        <taxon>Embryophyta</taxon>
        <taxon>Tracheophyta</taxon>
        <taxon>Spermatophyta</taxon>
        <taxon>Magnoliopsida</taxon>
        <taxon>eudicotyledons</taxon>
        <taxon>Gunneridae</taxon>
        <taxon>Pentapetalae</taxon>
        <taxon>asterids</taxon>
        <taxon>campanulids</taxon>
        <taxon>Asterales</taxon>
        <taxon>Asteraceae</taxon>
        <taxon>Cichorioideae</taxon>
        <taxon>Cichorieae</taxon>
        <taxon>Lactucinae</taxon>
        <taxon>Lactuca</taxon>
    </lineage>
</organism>
<keyword evidence="3" id="KW-1185">Reference proteome</keyword>
<reference evidence="2 3" key="1">
    <citation type="submission" date="2022-01" db="EMBL/GenBank/DDBJ databases">
        <authorList>
            <person name="Xiong W."/>
            <person name="Schranz E."/>
        </authorList>
    </citation>
    <scope>NUCLEOTIDE SEQUENCE [LARGE SCALE GENOMIC DNA]</scope>
</reference>
<accession>A0AAU9PV02</accession>
<feature type="compositionally biased region" description="Gly residues" evidence="1">
    <location>
        <begin position="38"/>
        <end position="56"/>
    </location>
</feature>
<feature type="region of interest" description="Disordered" evidence="1">
    <location>
        <begin position="36"/>
        <end position="106"/>
    </location>
</feature>
<gene>
    <name evidence="2" type="ORF">LVIROSA_LOCUS39234</name>
</gene>
<dbReference type="EMBL" id="CAKMRJ010005745">
    <property type="protein sequence ID" value="CAH1454034.1"/>
    <property type="molecule type" value="Genomic_DNA"/>
</dbReference>
<comment type="caution">
    <text evidence="2">The sequence shown here is derived from an EMBL/GenBank/DDBJ whole genome shotgun (WGS) entry which is preliminary data.</text>
</comment>
<name>A0AAU9PV02_9ASTR</name>
<sequence length="106" mass="10728">MEEERVESVYHSGYGNPCRYLQQVLNGFLRCLGLERSVGGGGGSKEEGGGGGGDGGGEMDDPLTTPISDDSSTIDPVDEPASATRLAAGRPPSRGPISSGGSGQTN</sequence>
<evidence type="ECO:0000313" key="3">
    <source>
        <dbReference type="Proteomes" id="UP001157418"/>
    </source>
</evidence>
<feature type="compositionally biased region" description="Polar residues" evidence="1">
    <location>
        <begin position="65"/>
        <end position="74"/>
    </location>
</feature>
<evidence type="ECO:0000313" key="2">
    <source>
        <dbReference type="EMBL" id="CAH1454034.1"/>
    </source>
</evidence>
<dbReference type="AlphaFoldDB" id="A0AAU9PV02"/>